<evidence type="ECO:0000256" key="1">
    <source>
        <dbReference type="ARBA" id="ARBA00004123"/>
    </source>
</evidence>
<dbReference type="OrthoDB" id="18087at2759"/>
<dbReference type="Pfam" id="PF03467">
    <property type="entry name" value="Smg4_UPF3"/>
    <property type="match status" value="1"/>
</dbReference>
<dbReference type="GO" id="GO:0005737">
    <property type="term" value="C:cytoplasm"/>
    <property type="evidence" value="ECO:0007669"/>
    <property type="project" value="TreeGrafter"/>
</dbReference>
<evidence type="ECO:0000256" key="6">
    <source>
        <dbReference type="SAM" id="MobiDB-lite"/>
    </source>
</evidence>
<comment type="subcellular location">
    <subcellularLocation>
        <location evidence="1">Nucleus</location>
    </subcellularLocation>
</comment>
<keyword evidence="5" id="KW-0694">RNA-binding</keyword>
<dbReference type="PANTHER" id="PTHR13112:SF0">
    <property type="entry name" value="FI21285P1"/>
    <property type="match status" value="1"/>
</dbReference>
<dbReference type="GO" id="GO:0000184">
    <property type="term" value="P:nuclear-transcribed mRNA catabolic process, nonsense-mediated decay"/>
    <property type="evidence" value="ECO:0007669"/>
    <property type="project" value="UniProtKB-KW"/>
</dbReference>
<dbReference type="InterPro" id="IPR000504">
    <property type="entry name" value="RRM_dom"/>
</dbReference>
<keyword evidence="3" id="KW-0866">Nonsense-mediated mRNA decay</keyword>
<gene>
    <name evidence="8" type="ORF">K490DRAFT_38150</name>
</gene>
<dbReference type="EMBL" id="ML978715">
    <property type="protein sequence ID" value="KAF2088883.1"/>
    <property type="molecule type" value="Genomic_DNA"/>
</dbReference>
<dbReference type="InterPro" id="IPR035979">
    <property type="entry name" value="RBD_domain_sf"/>
</dbReference>
<dbReference type="InterPro" id="IPR005120">
    <property type="entry name" value="UPF3_dom"/>
</dbReference>
<feature type="compositionally biased region" description="Polar residues" evidence="6">
    <location>
        <begin position="23"/>
        <end position="38"/>
    </location>
</feature>
<reference evidence="8" key="1">
    <citation type="journal article" date="2020" name="Stud. Mycol.">
        <title>101 Dothideomycetes genomes: a test case for predicting lifestyles and emergence of pathogens.</title>
        <authorList>
            <person name="Haridas S."/>
            <person name="Albert R."/>
            <person name="Binder M."/>
            <person name="Bloem J."/>
            <person name="Labutti K."/>
            <person name="Salamov A."/>
            <person name="Andreopoulos B."/>
            <person name="Baker S."/>
            <person name="Barry K."/>
            <person name="Bills G."/>
            <person name="Bluhm B."/>
            <person name="Cannon C."/>
            <person name="Castanera R."/>
            <person name="Culley D."/>
            <person name="Daum C."/>
            <person name="Ezra D."/>
            <person name="Gonzalez J."/>
            <person name="Henrissat B."/>
            <person name="Kuo A."/>
            <person name="Liang C."/>
            <person name="Lipzen A."/>
            <person name="Lutzoni F."/>
            <person name="Magnuson J."/>
            <person name="Mondo S."/>
            <person name="Nolan M."/>
            <person name="Ohm R."/>
            <person name="Pangilinan J."/>
            <person name="Park H.-J."/>
            <person name="Ramirez L."/>
            <person name="Alfaro M."/>
            <person name="Sun H."/>
            <person name="Tritt A."/>
            <person name="Yoshinaga Y."/>
            <person name="Zwiers L.-H."/>
            <person name="Turgeon B."/>
            <person name="Goodwin S."/>
            <person name="Spatafora J."/>
            <person name="Crous P."/>
            <person name="Grigoriev I."/>
        </authorList>
    </citation>
    <scope>NUCLEOTIDE SEQUENCE</scope>
    <source>
        <strain evidence="8">CBS 121410</strain>
    </source>
</reference>
<comment type="similarity">
    <text evidence="2">Belongs to the RENT3 family.</text>
</comment>
<dbReference type="PROSITE" id="PS50102">
    <property type="entry name" value="RRM"/>
    <property type="match status" value="1"/>
</dbReference>
<feature type="compositionally biased region" description="Low complexity" evidence="6">
    <location>
        <begin position="539"/>
        <end position="591"/>
    </location>
</feature>
<evidence type="ECO:0000256" key="4">
    <source>
        <dbReference type="ARBA" id="ARBA00023242"/>
    </source>
</evidence>
<name>A0A6A5YBK5_9PEZI</name>
<evidence type="ECO:0000256" key="5">
    <source>
        <dbReference type="PROSITE-ProRule" id="PRU00176"/>
    </source>
</evidence>
<feature type="compositionally biased region" description="Basic and acidic residues" evidence="6">
    <location>
        <begin position="338"/>
        <end position="350"/>
    </location>
</feature>
<dbReference type="Proteomes" id="UP000799776">
    <property type="component" value="Unassembled WGS sequence"/>
</dbReference>
<feature type="domain" description="RRM" evidence="7">
    <location>
        <begin position="410"/>
        <end position="476"/>
    </location>
</feature>
<protein>
    <recommendedName>
        <fullName evidence="7">RRM domain-containing protein</fullName>
    </recommendedName>
</protein>
<feature type="region of interest" description="Disordered" evidence="6">
    <location>
        <begin position="174"/>
        <end position="418"/>
    </location>
</feature>
<feature type="compositionally biased region" description="Low complexity" evidence="6">
    <location>
        <begin position="284"/>
        <end position="295"/>
    </location>
</feature>
<dbReference type="CDD" id="cd12455">
    <property type="entry name" value="RRM_like_Smg4_UPF3"/>
    <property type="match status" value="1"/>
</dbReference>
<feature type="compositionally biased region" description="Basic and acidic residues" evidence="6">
    <location>
        <begin position="226"/>
        <end position="249"/>
    </location>
</feature>
<dbReference type="FunFam" id="3.30.70.330:FF:000637">
    <property type="entry name" value="Nonsense-mediated mRNA decay protein Upf3, putative"/>
    <property type="match status" value="1"/>
</dbReference>
<feature type="region of interest" description="Disordered" evidence="6">
    <location>
        <begin position="20"/>
        <end position="41"/>
    </location>
</feature>
<dbReference type="AlphaFoldDB" id="A0A6A5YBK5"/>
<evidence type="ECO:0000313" key="9">
    <source>
        <dbReference type="Proteomes" id="UP000799776"/>
    </source>
</evidence>
<sequence length="591" mass="60207">MAPPPTPAAGANGVLPVPAAVIQKSNTNGASRGPSNRSAAPRLKVVVRRLPPGLTQQEFEAAIGDEWKSGRGHVDWVSYKPGKISKDMAKPSRPSRVYLHLTDKAHITVLADKVRNTAFTDAKNTTKDPCLIGPPVVAFAPWNRVPAGRRRVDQRQGTIDQDPEFKDFLESLTNPVAKPMPTDVTADPASEKQEVKTTPLIEHLREKKAAKDKPQPVKVQAKGKHARVDSKDEKAAKPTETKGGRKGGKDAAAAQEKPTKTDKAAKEAAGKEAAKILNKEASTKAKGASPSSPAAENNKPAPSPAPTERKRGNASIAKQMLQRDLGAALNPGGRRSRRETAQDNSAKDANAKPTEAASPKEPPAASPAPADKTKKEAPEAPAAASAPPPTGPAALKATPAAPQTLAPKTRHAFLKHANPSQGVTEPLIEAALAVFGAIEKVEIDKRKGFAYVDFADSDGLAKAIAASPVKVAEGAVQVLERKDRSTASANMRGRGSAGGPIVPPAPGPMISRGGGGGGGGGAGPRAGPRGRGGRGAARGGLAQTAGTAVAAAASAPSPAPAAAASPAAAIPAASASPAPAAATPTPATDAP</sequence>
<feature type="compositionally biased region" description="Basic and acidic residues" evidence="6">
    <location>
        <begin position="257"/>
        <end position="283"/>
    </location>
</feature>
<evidence type="ECO:0000256" key="2">
    <source>
        <dbReference type="ARBA" id="ARBA00005991"/>
    </source>
</evidence>
<accession>A0A6A5YBK5</accession>
<dbReference type="GO" id="GO:0005730">
    <property type="term" value="C:nucleolus"/>
    <property type="evidence" value="ECO:0007669"/>
    <property type="project" value="TreeGrafter"/>
</dbReference>
<proteinExistence type="inferred from homology"/>
<dbReference type="SUPFAM" id="SSF54928">
    <property type="entry name" value="RNA-binding domain, RBD"/>
    <property type="match status" value="2"/>
</dbReference>
<feature type="compositionally biased region" description="Gly residues" evidence="6">
    <location>
        <begin position="512"/>
        <end position="538"/>
    </location>
</feature>
<dbReference type="InterPro" id="IPR012677">
    <property type="entry name" value="Nucleotide-bd_a/b_plait_sf"/>
</dbReference>
<evidence type="ECO:0000259" key="7">
    <source>
        <dbReference type="PROSITE" id="PS50102"/>
    </source>
</evidence>
<dbReference type="GO" id="GO:0045727">
    <property type="term" value="P:positive regulation of translation"/>
    <property type="evidence" value="ECO:0007669"/>
    <property type="project" value="TreeGrafter"/>
</dbReference>
<feature type="region of interest" description="Disordered" evidence="6">
    <location>
        <begin position="483"/>
        <end position="591"/>
    </location>
</feature>
<keyword evidence="4" id="KW-0539">Nucleus</keyword>
<dbReference type="GO" id="GO:0003729">
    <property type="term" value="F:mRNA binding"/>
    <property type="evidence" value="ECO:0007669"/>
    <property type="project" value="TreeGrafter"/>
</dbReference>
<feature type="compositionally biased region" description="Basic and acidic residues" evidence="6">
    <location>
        <begin position="202"/>
        <end position="215"/>
    </location>
</feature>
<keyword evidence="9" id="KW-1185">Reference proteome</keyword>
<organism evidence="8 9">
    <name type="scientific">Saccharata proteae CBS 121410</name>
    <dbReference type="NCBI Taxonomy" id="1314787"/>
    <lineage>
        <taxon>Eukaryota</taxon>
        <taxon>Fungi</taxon>
        <taxon>Dikarya</taxon>
        <taxon>Ascomycota</taxon>
        <taxon>Pezizomycotina</taxon>
        <taxon>Dothideomycetes</taxon>
        <taxon>Dothideomycetes incertae sedis</taxon>
        <taxon>Botryosphaeriales</taxon>
        <taxon>Saccharataceae</taxon>
        <taxon>Saccharata</taxon>
    </lineage>
</organism>
<evidence type="ECO:0000256" key="3">
    <source>
        <dbReference type="ARBA" id="ARBA00023161"/>
    </source>
</evidence>
<dbReference type="InterPro" id="IPR039722">
    <property type="entry name" value="Upf3"/>
</dbReference>
<dbReference type="CDD" id="cd00590">
    <property type="entry name" value="RRM_SF"/>
    <property type="match status" value="1"/>
</dbReference>
<dbReference type="Pfam" id="PF00076">
    <property type="entry name" value="RRM_1"/>
    <property type="match status" value="1"/>
</dbReference>
<dbReference type="Gene3D" id="3.30.70.330">
    <property type="match status" value="2"/>
</dbReference>
<evidence type="ECO:0000313" key="8">
    <source>
        <dbReference type="EMBL" id="KAF2088883.1"/>
    </source>
</evidence>
<dbReference type="PANTHER" id="PTHR13112">
    <property type="entry name" value="UPF3 REGULATOR OF NONSENSE TRANSCRIPTS-LIKE PROTEIN"/>
    <property type="match status" value="1"/>
</dbReference>